<comment type="catalytic activity">
    <reaction evidence="1">
        <text>2-phosphoglycolate + H2O = glycolate + phosphate</text>
        <dbReference type="Rhea" id="RHEA:14369"/>
        <dbReference type="ChEBI" id="CHEBI:15377"/>
        <dbReference type="ChEBI" id="CHEBI:29805"/>
        <dbReference type="ChEBI" id="CHEBI:43474"/>
        <dbReference type="ChEBI" id="CHEBI:58033"/>
        <dbReference type="EC" id="3.1.3.18"/>
    </reaction>
</comment>
<accession>A0ABY7C029</accession>
<dbReference type="InterPro" id="IPR041492">
    <property type="entry name" value="HAD_2"/>
</dbReference>
<evidence type="ECO:0000313" key="6">
    <source>
        <dbReference type="Proteomes" id="UP001164020"/>
    </source>
</evidence>
<dbReference type="EMBL" id="CP114029">
    <property type="protein sequence ID" value="WAP69017.1"/>
    <property type="molecule type" value="Genomic_DNA"/>
</dbReference>
<sequence length="227" mass="23736">MTKAPLVIFDLDGTLIDTAPDLAAALNHCLGVDGHEADALEVVRPHAGHGARAMLTAAYERRGQVLSEPDMLLALDRFLGHYEAHIADASLPYAHVVPAMDALAAAGSALAVCTNKREGLARLLLDTLDLSVRFAAICGADTVQNRKPHPGHIEETIARAGGSRGSAVMIGDSAADIEAADAAGVPSVLVDFGYAPDEGARRKASIQISDYRSLTPKLITDLVASRA</sequence>
<dbReference type="Gene3D" id="1.10.150.240">
    <property type="entry name" value="Putative phosphatase, domain 2"/>
    <property type="match status" value="1"/>
</dbReference>
<gene>
    <name evidence="5" type="ORF">OH818_01380</name>
</gene>
<evidence type="ECO:0000256" key="2">
    <source>
        <dbReference type="ARBA" id="ARBA00004818"/>
    </source>
</evidence>
<evidence type="ECO:0000313" key="5">
    <source>
        <dbReference type="EMBL" id="WAP69017.1"/>
    </source>
</evidence>
<dbReference type="Proteomes" id="UP001164020">
    <property type="component" value="Chromosome"/>
</dbReference>
<dbReference type="InterPro" id="IPR050155">
    <property type="entry name" value="HAD-like_hydrolase_sf"/>
</dbReference>
<dbReference type="PANTHER" id="PTHR43434:SF1">
    <property type="entry name" value="PHOSPHOGLYCOLATE PHOSPHATASE"/>
    <property type="match status" value="1"/>
</dbReference>
<dbReference type="NCBIfam" id="TIGR01549">
    <property type="entry name" value="HAD-SF-IA-v1"/>
    <property type="match status" value="1"/>
</dbReference>
<dbReference type="SUPFAM" id="SSF56784">
    <property type="entry name" value="HAD-like"/>
    <property type="match status" value="1"/>
</dbReference>
<evidence type="ECO:0000256" key="1">
    <source>
        <dbReference type="ARBA" id="ARBA00000830"/>
    </source>
</evidence>
<dbReference type="SFLD" id="SFLDS00003">
    <property type="entry name" value="Haloacid_Dehalogenase"/>
    <property type="match status" value="1"/>
</dbReference>
<dbReference type="RefSeq" id="WP_268881456.1">
    <property type="nucleotide sequence ID" value="NZ_CP114029.1"/>
</dbReference>
<dbReference type="InterPro" id="IPR036412">
    <property type="entry name" value="HAD-like_sf"/>
</dbReference>
<keyword evidence="5" id="KW-0378">Hydrolase</keyword>
<dbReference type="InterPro" id="IPR023214">
    <property type="entry name" value="HAD_sf"/>
</dbReference>
<reference evidence="5" key="1">
    <citation type="submission" date="2022-12" db="EMBL/GenBank/DDBJ databases">
        <title>Jiella pelagia sp. nov., isolated from phosphonate enriched culture of Northwest Pacific surface seawater.</title>
        <authorList>
            <person name="Shin D.Y."/>
            <person name="Hwang C.Y."/>
        </authorList>
    </citation>
    <scope>NUCLEOTIDE SEQUENCE</scope>
    <source>
        <strain evidence="5">HL-NP1</strain>
    </source>
</reference>
<dbReference type="GO" id="GO:0016787">
    <property type="term" value="F:hydrolase activity"/>
    <property type="evidence" value="ECO:0007669"/>
    <property type="project" value="UniProtKB-KW"/>
</dbReference>
<dbReference type="SFLD" id="SFLDG01129">
    <property type="entry name" value="C1.5:_HAD__Beta-PGM__Phosphata"/>
    <property type="match status" value="1"/>
</dbReference>
<keyword evidence="6" id="KW-1185">Reference proteome</keyword>
<dbReference type="Pfam" id="PF13419">
    <property type="entry name" value="HAD_2"/>
    <property type="match status" value="1"/>
</dbReference>
<dbReference type="InterPro" id="IPR023198">
    <property type="entry name" value="PGP-like_dom2"/>
</dbReference>
<protein>
    <recommendedName>
        <fullName evidence="4">phosphoglycolate phosphatase</fullName>
        <ecNumber evidence="4">3.1.3.18</ecNumber>
    </recommendedName>
</protein>
<evidence type="ECO:0000256" key="4">
    <source>
        <dbReference type="ARBA" id="ARBA00013078"/>
    </source>
</evidence>
<dbReference type="Gene3D" id="3.40.50.1000">
    <property type="entry name" value="HAD superfamily/HAD-like"/>
    <property type="match status" value="1"/>
</dbReference>
<proteinExistence type="inferred from homology"/>
<comment type="pathway">
    <text evidence="2">Organic acid metabolism; glycolate biosynthesis; glycolate from 2-phosphoglycolate: step 1/1.</text>
</comment>
<evidence type="ECO:0000256" key="3">
    <source>
        <dbReference type="ARBA" id="ARBA00006171"/>
    </source>
</evidence>
<comment type="similarity">
    <text evidence="3">Belongs to the HAD-like hydrolase superfamily. CbbY/CbbZ/Gph/YieH family.</text>
</comment>
<dbReference type="PANTHER" id="PTHR43434">
    <property type="entry name" value="PHOSPHOGLYCOLATE PHOSPHATASE"/>
    <property type="match status" value="1"/>
</dbReference>
<name>A0ABY7C029_9HYPH</name>
<dbReference type="InterPro" id="IPR006439">
    <property type="entry name" value="HAD-SF_hydro_IA"/>
</dbReference>
<dbReference type="EC" id="3.1.3.18" evidence="4"/>
<organism evidence="5 6">
    <name type="scientific">Jiella pelagia</name>
    <dbReference type="NCBI Taxonomy" id="2986949"/>
    <lineage>
        <taxon>Bacteria</taxon>
        <taxon>Pseudomonadati</taxon>
        <taxon>Pseudomonadota</taxon>
        <taxon>Alphaproteobacteria</taxon>
        <taxon>Hyphomicrobiales</taxon>
        <taxon>Aurantimonadaceae</taxon>
        <taxon>Jiella</taxon>
    </lineage>
</organism>